<sequence>MCLKASLSFFGRLGRYTLESCVSPVVSHVWTAKSYDGRRVIIKFRKEVENDCLLERERENLLRFRSPYIRALVDVPAEEYNGPPFLVLKHMDVSLPDMWKRRQEPPFKEMITSLLRALNVIHTRNYVHTDIEPRNILLSKVGMPNMEVKLADFENVFEAPNNFPIQPLAVRSPEVWLSLPWGPSADIWNLGLLFVRIRFQALLLDLKCPDIDEFRRKIMYLTKMKRLFGLNNPWPDAFLQSDCANDLKLVDSLVAQTKTPSMASFLAARNGTEVEIDFATQMLQIDPAKRWTAELLSHRWVTG</sequence>
<dbReference type="VEuPathDB" id="FungiDB:MCYG_05703"/>
<reference evidence="6" key="1">
    <citation type="journal article" date="2012" name="MBio">
        <title>Comparative genome analysis of Trichophyton rubrum and related dermatophytes reveals candidate genes involved in infection.</title>
        <authorList>
            <person name="Martinez D.A."/>
            <person name="Oliver B.G."/>
            <person name="Graeser Y."/>
            <person name="Goldberg J.M."/>
            <person name="Li W."/>
            <person name="Martinez-Rossi N.M."/>
            <person name="Monod M."/>
            <person name="Shelest E."/>
            <person name="Barton R.C."/>
            <person name="Birch E."/>
            <person name="Brakhage A.A."/>
            <person name="Chen Z."/>
            <person name="Gurr S.J."/>
            <person name="Heiman D."/>
            <person name="Heitman J."/>
            <person name="Kosti I."/>
            <person name="Rossi A."/>
            <person name="Saif S."/>
            <person name="Samalova M."/>
            <person name="Saunders C.W."/>
            <person name="Shea T."/>
            <person name="Summerbell R.C."/>
            <person name="Xu J."/>
            <person name="Young S."/>
            <person name="Zeng Q."/>
            <person name="Birren B.W."/>
            <person name="Cuomo C.A."/>
            <person name="White T.C."/>
        </authorList>
    </citation>
    <scope>NUCLEOTIDE SEQUENCE [LARGE SCALE GENOMIC DNA]</scope>
    <source>
        <strain evidence="6">ATCC MYA-4605 / CBS 113480</strain>
    </source>
</reference>
<protein>
    <recommendedName>
        <fullName evidence="4">Protein kinase domain-containing protein</fullName>
    </recommendedName>
</protein>
<keyword evidence="1" id="KW-0808">Transferase</keyword>
<dbReference type="Gene3D" id="3.30.200.20">
    <property type="entry name" value="Phosphorylase Kinase, domain 1"/>
    <property type="match status" value="1"/>
</dbReference>
<dbReference type="EMBL" id="DS995705">
    <property type="protein sequence ID" value="EEQ32884.1"/>
    <property type="molecule type" value="Genomic_DNA"/>
</dbReference>
<dbReference type="SUPFAM" id="SSF56112">
    <property type="entry name" value="Protein kinase-like (PK-like)"/>
    <property type="match status" value="1"/>
</dbReference>
<dbReference type="STRING" id="554155.C5FSN1"/>
<dbReference type="Proteomes" id="UP000002035">
    <property type="component" value="Unassembled WGS sequence"/>
</dbReference>
<keyword evidence="1" id="KW-0418">Kinase</keyword>
<dbReference type="InterPro" id="IPR000719">
    <property type="entry name" value="Prot_kinase_dom"/>
</dbReference>
<dbReference type="GeneID" id="9224133"/>
<dbReference type="InterPro" id="IPR050117">
    <property type="entry name" value="MAPK"/>
</dbReference>
<name>C5FSN1_ARTOC</name>
<dbReference type="InterPro" id="IPR011009">
    <property type="entry name" value="Kinase-like_dom_sf"/>
</dbReference>
<evidence type="ECO:0000313" key="6">
    <source>
        <dbReference type="Proteomes" id="UP000002035"/>
    </source>
</evidence>
<dbReference type="AlphaFoldDB" id="C5FSN1"/>
<dbReference type="GO" id="GO:0005524">
    <property type="term" value="F:ATP binding"/>
    <property type="evidence" value="ECO:0007669"/>
    <property type="project" value="UniProtKB-KW"/>
</dbReference>
<evidence type="ECO:0000259" key="4">
    <source>
        <dbReference type="PROSITE" id="PS50011"/>
    </source>
</evidence>
<dbReference type="HOGENOM" id="CLU_1054451_0_0_1"/>
<evidence type="ECO:0000313" key="5">
    <source>
        <dbReference type="EMBL" id="EEQ32884.1"/>
    </source>
</evidence>
<keyword evidence="6" id="KW-1185">Reference proteome</keyword>
<keyword evidence="3" id="KW-0067">ATP-binding</keyword>
<feature type="domain" description="Protein kinase" evidence="4">
    <location>
        <begin position="7"/>
        <end position="301"/>
    </location>
</feature>
<evidence type="ECO:0000256" key="1">
    <source>
        <dbReference type="ARBA" id="ARBA00022527"/>
    </source>
</evidence>
<dbReference type="OrthoDB" id="5979581at2759"/>
<dbReference type="GO" id="GO:0004674">
    <property type="term" value="F:protein serine/threonine kinase activity"/>
    <property type="evidence" value="ECO:0007669"/>
    <property type="project" value="UniProtKB-KW"/>
</dbReference>
<gene>
    <name evidence="5" type="ORF">MCYG_05703</name>
</gene>
<dbReference type="PROSITE" id="PS50011">
    <property type="entry name" value="PROTEIN_KINASE_DOM"/>
    <property type="match status" value="1"/>
</dbReference>
<accession>C5FSN1</accession>
<proteinExistence type="predicted"/>
<dbReference type="Pfam" id="PF00069">
    <property type="entry name" value="Pkinase"/>
    <property type="match status" value="1"/>
</dbReference>
<dbReference type="RefSeq" id="XP_002845834.1">
    <property type="nucleotide sequence ID" value="XM_002845788.1"/>
</dbReference>
<dbReference type="PANTHER" id="PTHR24055">
    <property type="entry name" value="MITOGEN-ACTIVATED PROTEIN KINASE"/>
    <property type="match status" value="1"/>
</dbReference>
<evidence type="ECO:0000256" key="2">
    <source>
        <dbReference type="ARBA" id="ARBA00022741"/>
    </source>
</evidence>
<dbReference type="Gene3D" id="1.10.510.10">
    <property type="entry name" value="Transferase(Phosphotransferase) domain 1"/>
    <property type="match status" value="1"/>
</dbReference>
<dbReference type="eggNOG" id="KOG0594">
    <property type="taxonomic scope" value="Eukaryota"/>
</dbReference>
<dbReference type="SMART" id="SM00220">
    <property type="entry name" value="S_TKc"/>
    <property type="match status" value="1"/>
</dbReference>
<evidence type="ECO:0000256" key="3">
    <source>
        <dbReference type="ARBA" id="ARBA00022840"/>
    </source>
</evidence>
<keyword evidence="1" id="KW-0723">Serine/threonine-protein kinase</keyword>
<organism evidence="5 6">
    <name type="scientific">Arthroderma otae (strain ATCC MYA-4605 / CBS 113480)</name>
    <name type="common">Microsporum canis</name>
    <dbReference type="NCBI Taxonomy" id="554155"/>
    <lineage>
        <taxon>Eukaryota</taxon>
        <taxon>Fungi</taxon>
        <taxon>Dikarya</taxon>
        <taxon>Ascomycota</taxon>
        <taxon>Pezizomycotina</taxon>
        <taxon>Eurotiomycetes</taxon>
        <taxon>Eurotiomycetidae</taxon>
        <taxon>Onygenales</taxon>
        <taxon>Arthrodermataceae</taxon>
        <taxon>Microsporum</taxon>
    </lineage>
</organism>
<keyword evidence="2" id="KW-0547">Nucleotide-binding</keyword>
<dbReference type="OMA" id="IHTRNYV"/>